<evidence type="ECO:0000256" key="1">
    <source>
        <dbReference type="SAM" id="SignalP"/>
    </source>
</evidence>
<reference evidence="2" key="1">
    <citation type="submission" date="2019-06" db="EMBL/GenBank/DDBJ databases">
        <authorList>
            <person name="Zheng W."/>
        </authorList>
    </citation>
    <scope>NUCLEOTIDE SEQUENCE</scope>
    <source>
        <strain evidence="2">QDHG01</strain>
    </source>
</reference>
<evidence type="ECO:0000313" key="3">
    <source>
        <dbReference type="Proteomes" id="UP000785679"/>
    </source>
</evidence>
<feature type="signal peptide" evidence="1">
    <location>
        <begin position="1"/>
        <end position="19"/>
    </location>
</feature>
<dbReference type="Proteomes" id="UP000785679">
    <property type="component" value="Unassembled WGS sequence"/>
</dbReference>
<protein>
    <submittedName>
        <fullName evidence="2">Uncharacterized protein</fullName>
    </submittedName>
</protein>
<sequence length="101" mass="11393">MCYCTSLMLLTIPLRFDFCSWFKAAPPVDLAERRLSISQKRFSYVKAQGRVSVVVDNTFIIINIDFNLFNAKQLQQFKAGCSNIIIGVPSLSGGHRCFNVI</sequence>
<keyword evidence="3" id="KW-1185">Reference proteome</keyword>
<proteinExistence type="predicted"/>
<gene>
    <name evidence="2" type="ORF">FGO68_gene9140</name>
</gene>
<comment type="caution">
    <text evidence="2">The sequence shown here is derived from an EMBL/GenBank/DDBJ whole genome shotgun (WGS) entry which is preliminary data.</text>
</comment>
<evidence type="ECO:0000313" key="2">
    <source>
        <dbReference type="EMBL" id="TNV72035.1"/>
    </source>
</evidence>
<dbReference type="AlphaFoldDB" id="A0A8J8SVB2"/>
<accession>A0A8J8SVB2</accession>
<name>A0A8J8SVB2_HALGN</name>
<feature type="chain" id="PRO_5035183808" evidence="1">
    <location>
        <begin position="20"/>
        <end position="101"/>
    </location>
</feature>
<organism evidence="2 3">
    <name type="scientific">Halteria grandinella</name>
    <dbReference type="NCBI Taxonomy" id="5974"/>
    <lineage>
        <taxon>Eukaryota</taxon>
        <taxon>Sar</taxon>
        <taxon>Alveolata</taxon>
        <taxon>Ciliophora</taxon>
        <taxon>Intramacronucleata</taxon>
        <taxon>Spirotrichea</taxon>
        <taxon>Stichotrichia</taxon>
        <taxon>Sporadotrichida</taxon>
        <taxon>Halteriidae</taxon>
        <taxon>Halteria</taxon>
    </lineage>
</organism>
<keyword evidence="1" id="KW-0732">Signal</keyword>
<dbReference type="EMBL" id="RRYP01024786">
    <property type="protein sequence ID" value="TNV72035.1"/>
    <property type="molecule type" value="Genomic_DNA"/>
</dbReference>